<dbReference type="RefSeq" id="XP_066698955.1">
    <property type="nucleotide sequence ID" value="XM_066842843.1"/>
</dbReference>
<accession>A0ABR1QAA8</accession>
<keyword evidence="3" id="KW-1185">Reference proteome</keyword>
<dbReference type="Proteomes" id="UP001391051">
    <property type="component" value="Unassembled WGS sequence"/>
</dbReference>
<protein>
    <recommendedName>
        <fullName evidence="4">BTB domain-containing protein</fullName>
    </recommendedName>
</protein>
<comment type="caution">
    <text evidence="2">The sequence shown here is derived from an EMBL/GenBank/DDBJ whole genome shotgun (WGS) entry which is preliminary data.</text>
</comment>
<feature type="region of interest" description="Disordered" evidence="1">
    <location>
        <begin position="172"/>
        <end position="207"/>
    </location>
</feature>
<evidence type="ECO:0008006" key="4">
    <source>
        <dbReference type="Google" id="ProtNLM"/>
    </source>
</evidence>
<organism evidence="2 3">
    <name type="scientific">Apiospora aurea</name>
    <dbReference type="NCBI Taxonomy" id="335848"/>
    <lineage>
        <taxon>Eukaryota</taxon>
        <taxon>Fungi</taxon>
        <taxon>Dikarya</taxon>
        <taxon>Ascomycota</taxon>
        <taxon>Pezizomycotina</taxon>
        <taxon>Sordariomycetes</taxon>
        <taxon>Xylariomycetidae</taxon>
        <taxon>Amphisphaeriales</taxon>
        <taxon>Apiosporaceae</taxon>
        <taxon>Apiospora</taxon>
    </lineage>
</organism>
<name>A0ABR1QAA8_9PEZI</name>
<gene>
    <name evidence="2" type="ORF">PG986_006621</name>
</gene>
<reference evidence="2 3" key="1">
    <citation type="submission" date="2023-01" db="EMBL/GenBank/DDBJ databases">
        <title>Analysis of 21 Apiospora genomes using comparative genomics revels a genus with tremendous synthesis potential of carbohydrate active enzymes and secondary metabolites.</title>
        <authorList>
            <person name="Sorensen T."/>
        </authorList>
    </citation>
    <scope>NUCLEOTIDE SEQUENCE [LARGE SCALE GENOMIC DNA]</scope>
    <source>
        <strain evidence="2 3">CBS 24483</strain>
    </source>
</reference>
<proteinExistence type="predicted"/>
<dbReference type="GeneID" id="92075905"/>
<dbReference type="EMBL" id="JAQQWE010000005">
    <property type="protein sequence ID" value="KAK7950893.1"/>
    <property type="molecule type" value="Genomic_DNA"/>
</dbReference>
<evidence type="ECO:0000313" key="2">
    <source>
        <dbReference type="EMBL" id="KAK7950893.1"/>
    </source>
</evidence>
<evidence type="ECO:0000313" key="3">
    <source>
        <dbReference type="Proteomes" id="UP001391051"/>
    </source>
</evidence>
<evidence type="ECO:0000256" key="1">
    <source>
        <dbReference type="SAM" id="MobiDB-lite"/>
    </source>
</evidence>
<sequence>MASHPSRPFQGVVDMSVGSSSLSIYVGPERRQFILPCHFLDEKSIDFDLLLQRCGPSQDDFSDAALQEVQLEALGPEAFNLFVQWLYGIELPRAQRYWPHTKLSLDLGNLNEVPLPAQLQSSPALEPLVMNANTNGFEQDSFNAIVFHDPYSKFSAEEIRLADMLRSSITATSTSPTMDAKGPSESLEQQSIKTETEEPEEALLATSSEENNEYIQAVLLKLMLLTEMAGWGQCCRDAHNNYCHGENEVERDSINLDHIEIAYSTCARHDPEFSPTLDFMADYAYFKGVEDGLLTVYQELFAKFPRFLKDIRSREQRSRPSPV</sequence>